<evidence type="ECO:0000256" key="2">
    <source>
        <dbReference type="SAM" id="MobiDB-lite"/>
    </source>
</evidence>
<reference evidence="5" key="1">
    <citation type="submission" date="2020-12" db="EMBL/GenBank/DDBJ databases">
        <title>Metabolic potential, ecology and presence of endohyphal bacteria is reflected in genomic diversity of Mucoromycotina.</title>
        <authorList>
            <person name="Muszewska A."/>
            <person name="Okrasinska A."/>
            <person name="Steczkiewicz K."/>
            <person name="Drgas O."/>
            <person name="Orlowska M."/>
            <person name="Perlinska-Lenart U."/>
            <person name="Aleksandrzak-Piekarczyk T."/>
            <person name="Szatraj K."/>
            <person name="Zielenkiewicz U."/>
            <person name="Pilsyk S."/>
            <person name="Malc E."/>
            <person name="Mieczkowski P."/>
            <person name="Kruszewska J.S."/>
            <person name="Biernat P."/>
            <person name="Pawlowska J."/>
        </authorList>
    </citation>
    <scope>NUCLEOTIDE SEQUENCE</scope>
    <source>
        <strain evidence="5">WA0000017839</strain>
    </source>
</reference>
<evidence type="ECO:0000256" key="3">
    <source>
        <dbReference type="SAM" id="SignalP"/>
    </source>
</evidence>
<proteinExistence type="predicted"/>
<gene>
    <name evidence="5" type="ORF">INT47_000351</name>
</gene>
<dbReference type="AlphaFoldDB" id="A0A8H7UVC5"/>
<dbReference type="InterPro" id="IPR009009">
    <property type="entry name" value="RlpA-like_DPBB"/>
</dbReference>
<organism evidence="5 6">
    <name type="scientific">Mucor saturninus</name>
    <dbReference type="NCBI Taxonomy" id="64648"/>
    <lineage>
        <taxon>Eukaryota</taxon>
        <taxon>Fungi</taxon>
        <taxon>Fungi incertae sedis</taxon>
        <taxon>Mucoromycota</taxon>
        <taxon>Mucoromycotina</taxon>
        <taxon>Mucoromycetes</taxon>
        <taxon>Mucorales</taxon>
        <taxon>Mucorineae</taxon>
        <taxon>Mucoraceae</taxon>
        <taxon>Mucor</taxon>
    </lineage>
</organism>
<dbReference type="CDD" id="cd22191">
    <property type="entry name" value="DPBB_RlpA_EXP_N-like"/>
    <property type="match status" value="1"/>
</dbReference>
<feature type="domain" description="RlpA-like protein double-psi beta-barrel" evidence="4">
    <location>
        <begin position="164"/>
        <end position="214"/>
    </location>
</feature>
<feature type="signal peptide" evidence="3">
    <location>
        <begin position="1"/>
        <end position="24"/>
    </location>
</feature>
<protein>
    <recommendedName>
        <fullName evidence="4">RlpA-like protein double-psi beta-barrel domain-containing protein</fullName>
    </recommendedName>
</protein>
<dbReference type="SUPFAM" id="SSF50685">
    <property type="entry name" value="Barwin-like endoglucanases"/>
    <property type="match status" value="1"/>
</dbReference>
<feature type="chain" id="PRO_5034915398" description="RlpA-like protein double-psi beta-barrel domain-containing protein" evidence="3">
    <location>
        <begin position="25"/>
        <end position="218"/>
    </location>
</feature>
<dbReference type="InterPro" id="IPR036908">
    <property type="entry name" value="RlpA-like_sf"/>
</dbReference>
<dbReference type="OrthoDB" id="406505at2759"/>
<dbReference type="Gene3D" id="2.40.40.10">
    <property type="entry name" value="RlpA-like domain"/>
    <property type="match status" value="1"/>
</dbReference>
<name>A0A8H7UVC5_9FUNG</name>
<feature type="region of interest" description="Disordered" evidence="2">
    <location>
        <begin position="53"/>
        <end position="120"/>
    </location>
</feature>
<accession>A0A8H7UVC5</accession>
<dbReference type="PANTHER" id="PTHR31836:SF28">
    <property type="entry name" value="SRCR DOMAIN-CONTAINING PROTEIN-RELATED"/>
    <property type="match status" value="1"/>
</dbReference>
<evidence type="ECO:0000259" key="4">
    <source>
        <dbReference type="Pfam" id="PF03330"/>
    </source>
</evidence>
<keyword evidence="1 3" id="KW-0732">Signal</keyword>
<evidence type="ECO:0000256" key="1">
    <source>
        <dbReference type="ARBA" id="ARBA00022729"/>
    </source>
</evidence>
<feature type="compositionally biased region" description="Acidic residues" evidence="2">
    <location>
        <begin position="55"/>
        <end position="67"/>
    </location>
</feature>
<dbReference type="EMBL" id="JAEPRD010000089">
    <property type="protein sequence ID" value="KAG2200001.1"/>
    <property type="molecule type" value="Genomic_DNA"/>
</dbReference>
<dbReference type="Pfam" id="PF03330">
    <property type="entry name" value="DPBB_1"/>
    <property type="match status" value="1"/>
</dbReference>
<dbReference type="PROSITE" id="PS51257">
    <property type="entry name" value="PROKAR_LIPOPROTEIN"/>
    <property type="match status" value="1"/>
</dbReference>
<sequence>MSTSSRVALFFAIALVACIYLVSAAPIVNDESAQLELASVSPFKINVFKKHHEDNEDNEDYEEESEETITTTTKRHKHKQTSTATATTTTAKATTTTTSAEPTPTITKKKSASSSGSSGYSGDATYYGTGMGSCGHDSSDSDYIVALNYGQMNNGANPNNNPLCGKKITAKGPNGSVIVTIVDTCPGCAYGDLDLSPAAFAKIADMARGRVPITWSFN</sequence>
<keyword evidence="6" id="KW-1185">Reference proteome</keyword>
<dbReference type="PANTHER" id="PTHR31836">
    <property type="match status" value="1"/>
</dbReference>
<comment type="caution">
    <text evidence="5">The sequence shown here is derived from an EMBL/GenBank/DDBJ whole genome shotgun (WGS) entry which is preliminary data.</text>
</comment>
<dbReference type="InterPro" id="IPR051477">
    <property type="entry name" value="Expansin_CellWall"/>
</dbReference>
<dbReference type="Proteomes" id="UP000603453">
    <property type="component" value="Unassembled WGS sequence"/>
</dbReference>
<evidence type="ECO:0000313" key="6">
    <source>
        <dbReference type="Proteomes" id="UP000603453"/>
    </source>
</evidence>
<feature type="compositionally biased region" description="Low complexity" evidence="2">
    <location>
        <begin position="81"/>
        <end position="120"/>
    </location>
</feature>
<evidence type="ECO:0000313" key="5">
    <source>
        <dbReference type="EMBL" id="KAG2200001.1"/>
    </source>
</evidence>